<evidence type="ECO:0000313" key="1">
    <source>
        <dbReference type="EMBL" id="KKL03446.1"/>
    </source>
</evidence>
<reference evidence="1" key="1">
    <citation type="journal article" date="2015" name="Nature">
        <title>Complex archaea that bridge the gap between prokaryotes and eukaryotes.</title>
        <authorList>
            <person name="Spang A."/>
            <person name="Saw J.H."/>
            <person name="Jorgensen S.L."/>
            <person name="Zaremba-Niedzwiedzka K."/>
            <person name="Martijn J."/>
            <person name="Lind A.E."/>
            <person name="van Eijk R."/>
            <person name="Schleper C."/>
            <person name="Guy L."/>
            <person name="Ettema T.J."/>
        </authorList>
    </citation>
    <scope>NUCLEOTIDE SEQUENCE</scope>
</reference>
<feature type="non-terminal residue" evidence="1">
    <location>
        <position position="1"/>
    </location>
</feature>
<organism evidence="1">
    <name type="scientific">marine sediment metagenome</name>
    <dbReference type="NCBI Taxonomy" id="412755"/>
    <lineage>
        <taxon>unclassified sequences</taxon>
        <taxon>metagenomes</taxon>
        <taxon>ecological metagenomes</taxon>
    </lineage>
</organism>
<protein>
    <submittedName>
        <fullName evidence="1">Uncharacterized protein</fullName>
    </submittedName>
</protein>
<dbReference type="AlphaFoldDB" id="A0A0F9CCP5"/>
<gene>
    <name evidence="1" type="ORF">LCGC14_2626090</name>
</gene>
<dbReference type="EMBL" id="LAZR01044928">
    <property type="protein sequence ID" value="KKL03446.1"/>
    <property type="molecule type" value="Genomic_DNA"/>
</dbReference>
<comment type="caution">
    <text evidence="1">The sequence shown here is derived from an EMBL/GenBank/DDBJ whole genome shotgun (WGS) entry which is preliminary data.</text>
</comment>
<accession>A0A0F9CCP5</accession>
<name>A0A0F9CCP5_9ZZZZ</name>
<sequence length="94" mass="11480">TWQSFKDVYPKYEHGVLIKIIPDQTKDWGDFKVKDKIFYGYVFKNSYYIYVVYEVMSGDGYGWKVLKDFDKDEVYWYYRSEFTGEWDEHNSAGY</sequence>
<proteinExistence type="predicted"/>